<evidence type="ECO:0000313" key="2">
    <source>
        <dbReference type="EMBL" id="OMD34828.1"/>
    </source>
</evidence>
<organism evidence="2 3">
    <name type="scientific">Paenibacillus borealis</name>
    <dbReference type="NCBI Taxonomy" id="160799"/>
    <lineage>
        <taxon>Bacteria</taxon>
        <taxon>Bacillati</taxon>
        <taxon>Bacillota</taxon>
        <taxon>Bacilli</taxon>
        <taxon>Bacillales</taxon>
        <taxon>Paenibacillaceae</taxon>
        <taxon>Paenibacillus</taxon>
    </lineage>
</organism>
<gene>
    <name evidence="2" type="ORF">BSK56_33440</name>
</gene>
<sequence length="215" mass="24965">MGYNKQLDGFLSSSFPGLQLKSPLFYNSAIAVRFELGGNLEEQSRVERVIDRALSIFKELNQPTDDIYLTVFVDSWGENPVASFEKDVYELFFAYASGVRNEDIDKLEQEFRYKDPDENGDDDTITLRYCTKAKVKDLKVEELLGAIANREMGYEPRIVGDIFLVNETKKSIFYVYDNRGMDVVAEDKKTLRAVYDKYNNWILDYDRSRIDKIFS</sequence>
<comment type="caution">
    <text evidence="2">The sequence shown here is derived from an EMBL/GenBank/DDBJ whole genome shotgun (WGS) entry which is preliminary data.</text>
</comment>
<dbReference type="RefSeq" id="WP_076114651.1">
    <property type="nucleotide sequence ID" value="NZ_MPTB01000109.1"/>
</dbReference>
<feature type="domain" description="DUF3885" evidence="1">
    <location>
        <begin position="10"/>
        <end position="206"/>
    </location>
</feature>
<accession>A0ABX3GSH1</accession>
<dbReference type="Proteomes" id="UP000187412">
    <property type="component" value="Unassembled WGS sequence"/>
</dbReference>
<keyword evidence="3" id="KW-1185">Reference proteome</keyword>
<protein>
    <recommendedName>
        <fullName evidence="1">DUF3885 domain-containing protein</fullName>
    </recommendedName>
</protein>
<name>A0ABX3GSH1_PAEBO</name>
<reference evidence="2 3" key="1">
    <citation type="submission" date="2016-10" db="EMBL/GenBank/DDBJ databases">
        <title>Paenibacillus species isolates.</title>
        <authorList>
            <person name="Beno S.M."/>
        </authorList>
    </citation>
    <scope>NUCLEOTIDE SEQUENCE [LARGE SCALE GENOMIC DNA]</scope>
    <source>
        <strain evidence="2 3">FSL H7-0744</strain>
    </source>
</reference>
<proteinExistence type="predicted"/>
<evidence type="ECO:0000313" key="3">
    <source>
        <dbReference type="Proteomes" id="UP000187412"/>
    </source>
</evidence>
<dbReference type="EMBL" id="MPTB01000109">
    <property type="protein sequence ID" value="OMD34828.1"/>
    <property type="molecule type" value="Genomic_DNA"/>
</dbReference>
<dbReference type="Pfam" id="PF13021">
    <property type="entry name" value="DUF3885"/>
    <property type="match status" value="1"/>
</dbReference>
<evidence type="ECO:0000259" key="1">
    <source>
        <dbReference type="Pfam" id="PF13021"/>
    </source>
</evidence>
<dbReference type="InterPro" id="IPR024976">
    <property type="entry name" value="DUF3885"/>
</dbReference>